<dbReference type="AlphaFoldDB" id="A0A166LV49"/>
<dbReference type="EMBL" id="KV417533">
    <property type="protein sequence ID" value="KZP23348.1"/>
    <property type="molecule type" value="Genomic_DNA"/>
</dbReference>
<protein>
    <submittedName>
        <fullName evidence="1">Uncharacterized protein</fullName>
    </submittedName>
</protein>
<evidence type="ECO:0000313" key="1">
    <source>
        <dbReference type="EMBL" id="KZP23348.1"/>
    </source>
</evidence>
<gene>
    <name evidence="1" type="ORF">FIBSPDRAFT_1015362</name>
</gene>
<accession>A0A166LV49</accession>
<proteinExistence type="predicted"/>
<sequence>MNATTYTAATAMPTAELQTLALLSTRKPAVASEASFLSIHRAMRTVVVDHCFRQVATVRLRRCNRDGNIAFLEWVAPLDAAADTTATAARWADFYWEGKGKGKGHLAQDEVFERTA</sequence>
<reference evidence="1 2" key="1">
    <citation type="journal article" date="2016" name="Mol. Biol. Evol.">
        <title>Comparative Genomics of Early-Diverging Mushroom-Forming Fungi Provides Insights into the Origins of Lignocellulose Decay Capabilities.</title>
        <authorList>
            <person name="Nagy L.G."/>
            <person name="Riley R."/>
            <person name="Tritt A."/>
            <person name="Adam C."/>
            <person name="Daum C."/>
            <person name="Floudas D."/>
            <person name="Sun H."/>
            <person name="Yadav J.S."/>
            <person name="Pangilinan J."/>
            <person name="Larsson K.H."/>
            <person name="Matsuura K."/>
            <person name="Barry K."/>
            <person name="Labutti K."/>
            <person name="Kuo R."/>
            <person name="Ohm R.A."/>
            <person name="Bhattacharya S.S."/>
            <person name="Shirouzu T."/>
            <person name="Yoshinaga Y."/>
            <person name="Martin F.M."/>
            <person name="Grigoriev I.V."/>
            <person name="Hibbett D.S."/>
        </authorList>
    </citation>
    <scope>NUCLEOTIDE SEQUENCE [LARGE SCALE GENOMIC DNA]</scope>
    <source>
        <strain evidence="1 2">CBS 109695</strain>
    </source>
</reference>
<keyword evidence="2" id="KW-1185">Reference proteome</keyword>
<evidence type="ECO:0000313" key="2">
    <source>
        <dbReference type="Proteomes" id="UP000076532"/>
    </source>
</evidence>
<name>A0A166LV49_9AGAM</name>
<dbReference type="Proteomes" id="UP000076532">
    <property type="component" value="Unassembled WGS sequence"/>
</dbReference>
<organism evidence="1 2">
    <name type="scientific">Athelia psychrophila</name>
    <dbReference type="NCBI Taxonomy" id="1759441"/>
    <lineage>
        <taxon>Eukaryota</taxon>
        <taxon>Fungi</taxon>
        <taxon>Dikarya</taxon>
        <taxon>Basidiomycota</taxon>
        <taxon>Agaricomycotina</taxon>
        <taxon>Agaricomycetes</taxon>
        <taxon>Agaricomycetidae</taxon>
        <taxon>Atheliales</taxon>
        <taxon>Atheliaceae</taxon>
        <taxon>Athelia</taxon>
    </lineage>
</organism>